<feature type="region of interest" description="Disordered" evidence="2">
    <location>
        <begin position="664"/>
        <end position="690"/>
    </location>
</feature>
<feature type="compositionally biased region" description="Polar residues" evidence="2">
    <location>
        <begin position="150"/>
        <end position="166"/>
    </location>
</feature>
<evidence type="ECO:0000256" key="1">
    <source>
        <dbReference type="SAM" id="Coils"/>
    </source>
</evidence>
<protein>
    <submittedName>
        <fullName evidence="3">Uncharacterized protein</fullName>
    </submittedName>
</protein>
<reference evidence="3 4" key="1">
    <citation type="submission" date="2014-02" db="EMBL/GenBank/DDBJ databases">
        <title>Transposable element dynamics among asymbiotic and ectomycorrhizal Amanita fungi.</title>
        <authorList>
            <consortium name="DOE Joint Genome Institute"/>
            <person name="Hess J."/>
            <person name="Skrede I."/>
            <person name="Wolfe B."/>
            <person name="LaButti K."/>
            <person name="Ohm R.A."/>
            <person name="Grigoriev I.V."/>
            <person name="Pringle A."/>
        </authorList>
    </citation>
    <scope>NUCLEOTIDE SEQUENCE [LARGE SCALE GENOMIC DNA]</scope>
    <source>
        <strain evidence="3 4">SKay4041</strain>
    </source>
</reference>
<evidence type="ECO:0000256" key="2">
    <source>
        <dbReference type="SAM" id="MobiDB-lite"/>
    </source>
</evidence>
<feature type="compositionally biased region" description="Pro residues" evidence="2">
    <location>
        <begin position="15"/>
        <end position="24"/>
    </location>
</feature>
<feature type="compositionally biased region" description="Polar residues" evidence="2">
    <location>
        <begin position="460"/>
        <end position="469"/>
    </location>
</feature>
<feature type="compositionally biased region" description="Polar residues" evidence="2">
    <location>
        <begin position="554"/>
        <end position="578"/>
    </location>
</feature>
<proteinExistence type="predicted"/>
<feature type="compositionally biased region" description="Low complexity" evidence="2">
    <location>
        <begin position="435"/>
        <end position="457"/>
    </location>
</feature>
<dbReference type="OrthoDB" id="2565072at2759"/>
<organism evidence="3 4">
    <name type="scientific">Amanita thiersii Skay4041</name>
    <dbReference type="NCBI Taxonomy" id="703135"/>
    <lineage>
        <taxon>Eukaryota</taxon>
        <taxon>Fungi</taxon>
        <taxon>Dikarya</taxon>
        <taxon>Basidiomycota</taxon>
        <taxon>Agaricomycotina</taxon>
        <taxon>Agaricomycetes</taxon>
        <taxon>Agaricomycetidae</taxon>
        <taxon>Agaricales</taxon>
        <taxon>Pluteineae</taxon>
        <taxon>Amanitaceae</taxon>
        <taxon>Amanita</taxon>
    </lineage>
</organism>
<feature type="compositionally biased region" description="Polar residues" evidence="2">
    <location>
        <begin position="1"/>
        <end position="10"/>
    </location>
</feature>
<feature type="coiled-coil region" evidence="1">
    <location>
        <begin position="718"/>
        <end position="745"/>
    </location>
</feature>
<accession>A0A2A9P1Q8</accession>
<feature type="region of interest" description="Disordered" evidence="2">
    <location>
        <begin position="133"/>
        <end position="166"/>
    </location>
</feature>
<keyword evidence="1" id="KW-0175">Coiled coil</keyword>
<evidence type="ECO:0000313" key="4">
    <source>
        <dbReference type="Proteomes" id="UP000242287"/>
    </source>
</evidence>
<dbReference type="AlphaFoldDB" id="A0A2A9P1Q8"/>
<feature type="compositionally biased region" description="Polar residues" evidence="2">
    <location>
        <begin position="775"/>
        <end position="799"/>
    </location>
</feature>
<feature type="region of interest" description="Disordered" evidence="2">
    <location>
        <begin position="553"/>
        <end position="588"/>
    </location>
</feature>
<feature type="compositionally biased region" description="Low complexity" evidence="2">
    <location>
        <begin position="669"/>
        <end position="684"/>
    </location>
</feature>
<dbReference type="Proteomes" id="UP000242287">
    <property type="component" value="Unassembled WGS sequence"/>
</dbReference>
<feature type="region of interest" description="Disordered" evidence="2">
    <location>
        <begin position="764"/>
        <end position="799"/>
    </location>
</feature>
<gene>
    <name evidence="3" type="ORF">AMATHDRAFT_325</name>
</gene>
<feature type="compositionally biased region" description="Low complexity" evidence="2">
    <location>
        <begin position="184"/>
        <end position="196"/>
    </location>
</feature>
<feature type="compositionally biased region" description="Low complexity" evidence="2">
    <location>
        <begin position="25"/>
        <end position="39"/>
    </location>
</feature>
<feature type="region of interest" description="Disordered" evidence="2">
    <location>
        <begin position="181"/>
        <end position="228"/>
    </location>
</feature>
<name>A0A2A9P1Q8_9AGAR</name>
<feature type="region of interest" description="Disordered" evidence="2">
    <location>
        <begin position="511"/>
        <end position="530"/>
    </location>
</feature>
<evidence type="ECO:0000313" key="3">
    <source>
        <dbReference type="EMBL" id="PFH54790.1"/>
    </source>
</evidence>
<feature type="region of interest" description="Disordered" evidence="2">
    <location>
        <begin position="1"/>
        <end position="59"/>
    </location>
</feature>
<dbReference type="EMBL" id="KZ301969">
    <property type="protein sequence ID" value="PFH54790.1"/>
    <property type="molecule type" value="Genomic_DNA"/>
</dbReference>
<feature type="region of interest" description="Disordered" evidence="2">
    <location>
        <begin position="407"/>
        <end position="496"/>
    </location>
</feature>
<feature type="compositionally biased region" description="Low complexity" evidence="2">
    <location>
        <begin position="138"/>
        <end position="149"/>
    </location>
</feature>
<sequence>MSHSLYTRTFFSPPSLTPVEPPSPSSSSYSHHLSPNSLSTSYRHRFNHSSTSSLDVEDAPLHSQLQPSENAGDNAYNDPDEESITRMSLLGPKMRFHSRAPWELEDETLEEKDETITDMNAHSKSKSYGTRFFNFGASSPRPSNVSRPSGESTRSDALSKSSLDLNSSINSYPRTMVYTHNHESLSNPSLSRSSTSGQSDDRKRMFSFGRMRSHSPPGSVPTSPHTAVSVPRSHAATSFSTNSPMFDYENRHSLTDDSRMFHRSPTPSDHQERRHPYANPDLVYSCPSDTSHSPDTSISGLQGISYSDSTSTVTHSATVNSLSKCTTPTTSTPDTSIASVLQRTRISAALTKEISSPVSVLNNTLPADRHDVPPLLLPPDIQHMPGWMEKSVPPTFSLISLEEARAQRARSGTQHSLGANTAPITNSDGDSLAVQDSDSGSASQRSRARSISAGARAKNALQSIVGSQSKPERRDSEPATGQPLQPMPATGKLLKHKKSGFMRLWIGGKSQEREDRIQQPPMPTLPDVFSRSPIHKVLPKNSPSYRVPVPEYTRSVSGSHPAQSTLSLDDSNFQVSSPISPPKRTPSLAIDTGPLSARSVASPMSGLTQLPTPALEKPWLANNMSQSAPPNITEFPALQLRRVSTVFSVQFEEHFDREFRPSLETDVGTTQPPSGVVSPVTPGSFTRSSNEKLPAISNDNESQSAIIQSLQNHIVSAKIAWQRQIWDLEAQVRELKIEMEQLRIAANEDYCQACGRGQTRLSGDAEVQEQHEQATAKSTIVNRSRARTGNSSRFGSSVA</sequence>
<feature type="compositionally biased region" description="Polar residues" evidence="2">
    <location>
        <begin position="410"/>
        <end position="429"/>
    </location>
</feature>
<feature type="region of interest" description="Disordered" evidence="2">
    <location>
        <begin position="257"/>
        <end position="279"/>
    </location>
</feature>
<keyword evidence="4" id="KW-1185">Reference proteome</keyword>